<gene>
    <name evidence="4" type="ORF">ABL78_3710</name>
</gene>
<sequence>MSKSYSNPGLFSKEDGVPHAPVAPHPFTLAAQESVSSIPKLLLSFPVPQMVSQMHLETAWPAEDEAPAGAADSTATAAQRGGWSSEELEGVVQGIQQSAQHLLLTGSYSHFFQEQFHHEVAPRTSDVDEGVRDDGQAALSSQVGRHISTAAAPGIRKLLSSMGLQSTVLEAPLLRKAYDELHKSSSIEAVSRQRVPLTRVPKTEMWTRNEEGPSMCLRLRRSAEHGGAWADVSSESLDSAIGGGGASASSSTNTQRRGGAASSSAAVLPAGSTYEPRTSATGSSVQTLGLAVPYAGSASTSFADWVRLQHSAGLADATVASLLHFTSVLPLQLHPFDGIEGGLLPPFLLSLVADSTEEAAASLEGARSRATTTTAEGDDALRWSARGLLCCQCLAHPRFLTETVPDGLVGRAIDLFARLVRYVSTQLQEQQQRSAGAALVEKEREGDGAKRRMSAAGKRSGNSASTIATGTSPLLPLLEQLRGFMGAFALIMCNAHLRLVEDTDVLRLEELCHRCLFRLTRNCTKELHALCSSYLVDNAVQLYRCIWCRLDVQRQRAIEGFFLQLPVSELLTQRVYQTHFAGRAVMPLTVAMLAAAQSILLPADTIGTASAETLQRQCGDWANGLIQAFLLNRAEERDKAGDTVAWTVATRVAEDLADLISVPEWPGADLLLRALVMGLAQLTLGSEGAAAPSAEALRPLAIDVLGHVAVRLSDAQRFPVATAILAEMERLGESTSTSQVAARLALQRVMGTIPSLPSEDQLAWEHLCGGAADASAADGTEQDCRLQNLIAAVYMAESRLIASPSTSADYAAVWFHVRAARLMSWVCLDATGTSWVPPTSLDAAVRWRSPPRGNNSDRVTNWGDVCAWTQAISTQSGKSMLSLRMRHTLVSMLFSVFHMRDTQEAAVSATEVVQKKTLAHLARLTRLHPPLQRYLWPIVRQCVRDDSARVRESLLPLLLTLLSDAAVAESSTDAPNTGHLPALSPEGITAEVISSLLHLLGDRSVSVVSRTITALDTLLTDFSYQHLFAIPQGGSLLSFIQQKLLFLASPTAEPKHRQEVVKLFAHRWVVALADSEGSLTGAHAQLAKELMALTVAGAPEFPYDVTEEHLLVQVLQRMHTHVLVHDPSMGASRQTATVNAAVAPSATPQSKRRLRGYHVDASQLLHVMRCASQSLWMRYQCFHSSEDAVACLATLRVLVLARSEWVIPLAEVLVQSLAYPPPTTSPLASAPEAFGGSLLQLCQILHGVMHAPKLPLISLDHLARCLTTLLSKYVGPYQQRVIVASCGALCALITCGSKHRLSAQVNVPYLQLCYSLMNTYYCRVRALLPALATQPQSIAYTQRFLFLLSEFLRMYPGWRQQPPHPALLDDAVGSGSGASATPNQLSKNLGIMANTYQLLEDVLQSCGNSCTRERLAVIVLRVVASLCMLDPTTYFHRAEGQIRAALTSPDHHLQLQGLSLLLDFLKEEDARVDAASRSATRLDTTALILGSNESGSTSRSRSRSRSSEDEKSARRSKAAGGRAAACAAARRGRRAKQALPASRPAASASAEDFNSGMSTWIFQKFHGDIARLSCSSAHIPVRSLCLRLFQQAAHGGLIPPDRYVQVIIALAADVHAPLRQQAEACLAAHCDRHEEVVAASIGRGVVLAFDLHHACGAHLLRSAVLPTPPLPELAGALRYGKEQSAHRALYALLHKRTRDSMVTTLVRFFYQEGKVSHWCAEHAEELAAWASPVTAAAAVAAASPVGVFGVVHPLLLLSHLTLALFTLPFQHESDVLHVLQQCRVALDLNGQSALDWLKDTDADVGDGGAMTMQWKAMGALLLYYLRRALLSEYRLATTRVLRCRKREGGAGAVTGGHGSAPLRRRDSAEGAGAAATLMKRLQGLVERMEAALVAPLGEKCKAARAAAWRYVSTELEAALMTETVEDAGREGTALAGGGDRKRGRTDRRKGEAEGRQMRKRNAPKRKRARSPSSEETVSSTEDSDGELPSPSAASETISTARSASASSSSSATSRSNASVDGLVEEHDGDA</sequence>
<keyword evidence="1" id="KW-0677">Repeat</keyword>
<feature type="compositionally biased region" description="Basic residues" evidence="2">
    <location>
        <begin position="1957"/>
        <end position="1969"/>
    </location>
</feature>
<dbReference type="GO" id="GO:0140588">
    <property type="term" value="P:chromatin looping"/>
    <property type="evidence" value="ECO:0007669"/>
    <property type="project" value="InterPro"/>
</dbReference>
<feature type="region of interest" description="Disordered" evidence="2">
    <location>
        <begin position="1491"/>
        <end position="1522"/>
    </location>
</feature>
<dbReference type="OMA" id="PEWPGAD"/>
<protein>
    <recommendedName>
        <fullName evidence="1">Sister chromatid cohesion protein</fullName>
    </recommendedName>
</protein>
<name>A0A0N1HXJ0_LEPSE</name>
<dbReference type="Proteomes" id="UP000038009">
    <property type="component" value="Unassembled WGS sequence"/>
</dbReference>
<dbReference type="InterPro" id="IPR024986">
    <property type="entry name" value="Nipped-B_C"/>
</dbReference>
<dbReference type="InterPro" id="IPR011989">
    <property type="entry name" value="ARM-like"/>
</dbReference>
<feature type="region of interest" description="Disordered" evidence="2">
    <location>
        <begin position="434"/>
        <end position="465"/>
    </location>
</feature>
<organism evidence="4 5">
    <name type="scientific">Leptomonas seymouri</name>
    <dbReference type="NCBI Taxonomy" id="5684"/>
    <lineage>
        <taxon>Eukaryota</taxon>
        <taxon>Discoba</taxon>
        <taxon>Euglenozoa</taxon>
        <taxon>Kinetoplastea</taxon>
        <taxon>Metakinetoplastina</taxon>
        <taxon>Trypanosomatida</taxon>
        <taxon>Trypanosomatidae</taxon>
        <taxon>Leishmaniinae</taxon>
        <taxon>Leptomonas</taxon>
    </lineage>
</organism>
<dbReference type="Gene3D" id="1.25.10.10">
    <property type="entry name" value="Leucine-rich Repeat Variant"/>
    <property type="match status" value="1"/>
</dbReference>
<dbReference type="OrthoDB" id="248474at2759"/>
<feature type="compositionally biased region" description="Low complexity" evidence="2">
    <location>
        <begin position="1970"/>
        <end position="1980"/>
    </location>
</feature>
<evidence type="ECO:0000256" key="1">
    <source>
        <dbReference type="RuleBase" id="RU364107"/>
    </source>
</evidence>
<evidence type="ECO:0000256" key="2">
    <source>
        <dbReference type="SAM" id="MobiDB-lite"/>
    </source>
</evidence>
<dbReference type="PANTHER" id="PTHR21704">
    <property type="entry name" value="NIPPED-B-LIKE PROTEIN DELANGIN SCC2-RELATED"/>
    <property type="match status" value="1"/>
</dbReference>
<comment type="subcellular location">
    <subcellularLocation>
        <location evidence="1">Nucleus</location>
    </subcellularLocation>
</comment>
<dbReference type="Pfam" id="PF12830">
    <property type="entry name" value="Nipped-B_C"/>
    <property type="match status" value="1"/>
</dbReference>
<accession>A0A0N1HXJ0</accession>
<dbReference type="InterPro" id="IPR016024">
    <property type="entry name" value="ARM-type_fold"/>
</dbReference>
<feature type="compositionally biased region" description="Basic and acidic residues" evidence="2">
    <location>
        <begin position="440"/>
        <end position="450"/>
    </location>
</feature>
<comment type="similarity">
    <text evidence="1">Belongs to the SCC2/Nipped-B family.</text>
</comment>
<dbReference type="SUPFAM" id="SSF48371">
    <property type="entry name" value="ARM repeat"/>
    <property type="match status" value="1"/>
</dbReference>
<keyword evidence="5" id="KW-1185">Reference proteome</keyword>
<dbReference type="GO" id="GO:0003682">
    <property type="term" value="F:chromatin binding"/>
    <property type="evidence" value="ECO:0007669"/>
    <property type="project" value="TreeGrafter"/>
</dbReference>
<feature type="compositionally biased region" description="Low complexity" evidence="2">
    <location>
        <begin position="1991"/>
        <end position="2018"/>
    </location>
</feature>
<dbReference type="GO" id="GO:0034087">
    <property type="term" value="P:establishment of mitotic sister chromatid cohesion"/>
    <property type="evidence" value="ECO:0007669"/>
    <property type="project" value="TreeGrafter"/>
</dbReference>
<evidence type="ECO:0000313" key="4">
    <source>
        <dbReference type="EMBL" id="KPI87194.1"/>
    </source>
</evidence>
<dbReference type="GO" id="GO:0061775">
    <property type="term" value="F:cohesin loader activity"/>
    <property type="evidence" value="ECO:0007669"/>
    <property type="project" value="InterPro"/>
</dbReference>
<dbReference type="EMBL" id="LJSK01000098">
    <property type="protein sequence ID" value="KPI87194.1"/>
    <property type="molecule type" value="Genomic_DNA"/>
</dbReference>
<evidence type="ECO:0000313" key="5">
    <source>
        <dbReference type="Proteomes" id="UP000038009"/>
    </source>
</evidence>
<feature type="domain" description="Sister chromatid cohesion C-terminal" evidence="3">
    <location>
        <begin position="1559"/>
        <end position="1783"/>
    </location>
</feature>
<comment type="caution">
    <text evidence="4">The sequence shown here is derived from an EMBL/GenBank/DDBJ whole genome shotgun (WGS) entry which is preliminary data.</text>
</comment>
<keyword evidence="1" id="KW-0539">Nucleus</keyword>
<feature type="region of interest" description="Disordered" evidence="2">
    <location>
        <begin position="240"/>
        <end position="282"/>
    </location>
</feature>
<dbReference type="GO" id="GO:0071169">
    <property type="term" value="P:establishment of protein localization to chromatin"/>
    <property type="evidence" value="ECO:0007669"/>
    <property type="project" value="TreeGrafter"/>
</dbReference>
<proteinExistence type="inferred from homology"/>
<dbReference type="GO" id="GO:1990414">
    <property type="term" value="P:replication-born double-strand break repair via sister chromatid exchange"/>
    <property type="evidence" value="ECO:0007669"/>
    <property type="project" value="TreeGrafter"/>
</dbReference>
<dbReference type="GO" id="GO:0090694">
    <property type="term" value="C:Scc2-Scc4 cohesin loading complex"/>
    <property type="evidence" value="ECO:0007669"/>
    <property type="project" value="TreeGrafter"/>
</dbReference>
<reference evidence="4 5" key="1">
    <citation type="journal article" date="2015" name="PLoS Pathog.">
        <title>Leptomonas seymouri: Adaptations to the Dixenous Life Cycle Analyzed by Genome Sequencing, Transcriptome Profiling and Co-infection with Leishmania donovani.</title>
        <authorList>
            <person name="Kraeva N."/>
            <person name="Butenko A."/>
            <person name="Hlavacova J."/>
            <person name="Kostygov A."/>
            <person name="Myskova J."/>
            <person name="Grybchuk D."/>
            <person name="Lestinova T."/>
            <person name="Votypka J."/>
            <person name="Volf P."/>
            <person name="Opperdoes F."/>
            <person name="Flegontov P."/>
            <person name="Lukes J."/>
            <person name="Yurchenko V."/>
        </authorList>
    </citation>
    <scope>NUCLEOTIDE SEQUENCE [LARGE SCALE GENOMIC DNA]</scope>
    <source>
        <strain evidence="4 5">ATCC 30220</strain>
    </source>
</reference>
<keyword evidence="1" id="KW-0131">Cell cycle</keyword>
<dbReference type="InterPro" id="IPR033031">
    <property type="entry name" value="Scc2/Nipped-B"/>
</dbReference>
<evidence type="ECO:0000259" key="3">
    <source>
        <dbReference type="Pfam" id="PF12830"/>
    </source>
</evidence>
<dbReference type="VEuPathDB" id="TriTrypDB:Lsey_0098_0070"/>
<dbReference type="GO" id="GO:0010468">
    <property type="term" value="P:regulation of gene expression"/>
    <property type="evidence" value="ECO:0007669"/>
    <property type="project" value="InterPro"/>
</dbReference>
<feature type="region of interest" description="Disordered" evidence="2">
    <location>
        <begin position="1928"/>
        <end position="2030"/>
    </location>
</feature>
<dbReference type="PANTHER" id="PTHR21704:SF18">
    <property type="entry name" value="NIPPED-B-LIKE PROTEIN"/>
    <property type="match status" value="1"/>
</dbReference>